<name>A0ABZ1D683_9TREE</name>
<dbReference type="PANTHER" id="PTHR10587:SF98">
    <property type="entry name" value="CHITIN DEACETYLASE"/>
    <property type="match status" value="1"/>
</dbReference>
<keyword evidence="6" id="KW-0146">Chitin degradation</keyword>
<dbReference type="EMBL" id="CP141889">
    <property type="protein sequence ID" value="WRT69346.1"/>
    <property type="molecule type" value="Genomic_DNA"/>
</dbReference>
<evidence type="ECO:0000256" key="11">
    <source>
        <dbReference type="ARBA" id="ARBA00023288"/>
    </source>
</evidence>
<keyword evidence="8" id="KW-0325">Glycoprotein</keyword>
<dbReference type="InterPro" id="IPR050248">
    <property type="entry name" value="Polysacc_deacetylase_ArnD"/>
</dbReference>
<keyword evidence="3" id="KW-1003">Cell membrane</keyword>
<keyword evidence="9" id="KW-0119">Carbohydrate metabolism</keyword>
<feature type="domain" description="NodB homology" evidence="17">
    <location>
        <begin position="75"/>
        <end position="294"/>
    </location>
</feature>
<dbReference type="SUPFAM" id="SSF88713">
    <property type="entry name" value="Glycoside hydrolase/deacetylase"/>
    <property type="match status" value="1"/>
</dbReference>
<evidence type="ECO:0000256" key="9">
    <source>
        <dbReference type="ARBA" id="ARBA00023277"/>
    </source>
</evidence>
<dbReference type="InterPro" id="IPR011330">
    <property type="entry name" value="Glyco_hydro/deAcase_b/a-brl"/>
</dbReference>
<evidence type="ECO:0000256" key="3">
    <source>
        <dbReference type="ARBA" id="ARBA00022475"/>
    </source>
</evidence>
<evidence type="ECO:0000313" key="19">
    <source>
        <dbReference type="Proteomes" id="UP001329825"/>
    </source>
</evidence>
<dbReference type="InterPro" id="IPR002509">
    <property type="entry name" value="NODB_dom"/>
</dbReference>
<keyword evidence="13" id="KW-0624">Polysaccharide degradation</keyword>
<evidence type="ECO:0000256" key="14">
    <source>
        <dbReference type="ARBA" id="ARBA00024056"/>
    </source>
</evidence>
<evidence type="ECO:0000256" key="4">
    <source>
        <dbReference type="ARBA" id="ARBA00022622"/>
    </source>
</evidence>
<evidence type="ECO:0000256" key="5">
    <source>
        <dbReference type="ARBA" id="ARBA00022729"/>
    </source>
</evidence>
<dbReference type="EC" id="3.5.1.41" evidence="14"/>
<keyword evidence="7" id="KW-0472">Membrane</keyword>
<keyword evidence="12" id="KW-0961">Cell wall biogenesis/degradation</keyword>
<evidence type="ECO:0000256" key="15">
    <source>
        <dbReference type="ARBA" id="ARBA00048494"/>
    </source>
</evidence>
<proteinExistence type="predicted"/>
<feature type="chain" id="PRO_5046527756" description="chitin deacetylase" evidence="16">
    <location>
        <begin position="22"/>
        <end position="373"/>
    </location>
</feature>
<evidence type="ECO:0000256" key="6">
    <source>
        <dbReference type="ARBA" id="ARBA00023024"/>
    </source>
</evidence>
<keyword evidence="19" id="KW-1185">Reference proteome</keyword>
<dbReference type="PANTHER" id="PTHR10587">
    <property type="entry name" value="GLYCOSYL TRANSFERASE-RELATED"/>
    <property type="match status" value="1"/>
</dbReference>
<evidence type="ECO:0000256" key="10">
    <source>
        <dbReference type="ARBA" id="ARBA00023285"/>
    </source>
</evidence>
<comment type="cofactor">
    <cofactor evidence="1">
        <name>Co(2+)</name>
        <dbReference type="ChEBI" id="CHEBI:48828"/>
    </cofactor>
</comment>
<evidence type="ECO:0000256" key="13">
    <source>
        <dbReference type="ARBA" id="ARBA00023326"/>
    </source>
</evidence>
<dbReference type="Gene3D" id="3.20.20.370">
    <property type="entry name" value="Glycoside hydrolase/deacetylase"/>
    <property type="match status" value="2"/>
</dbReference>
<comment type="catalytic activity">
    <reaction evidence="15">
        <text>[(1-&gt;4)-N-acetyl-beta-D-glucosaminyl](n) + n H2O = chitosan + n acetate</text>
        <dbReference type="Rhea" id="RHEA:10464"/>
        <dbReference type="Rhea" id="RHEA-COMP:9593"/>
        <dbReference type="Rhea" id="RHEA-COMP:9597"/>
        <dbReference type="ChEBI" id="CHEBI:15377"/>
        <dbReference type="ChEBI" id="CHEBI:17029"/>
        <dbReference type="ChEBI" id="CHEBI:30089"/>
        <dbReference type="ChEBI" id="CHEBI:57704"/>
        <dbReference type="EC" id="3.5.1.41"/>
    </reaction>
    <physiologicalReaction direction="left-to-right" evidence="15">
        <dbReference type="Rhea" id="RHEA:10465"/>
    </physiologicalReaction>
</comment>
<comment type="subcellular location">
    <subcellularLocation>
        <location evidence="2">Cell membrane</location>
        <topology evidence="2">Lipid-anchor</topology>
        <topology evidence="2">GPI-anchor</topology>
    </subcellularLocation>
</comment>
<organism evidence="18 19">
    <name type="scientific">Kwoniella shivajii</name>
    <dbReference type="NCBI Taxonomy" id="564305"/>
    <lineage>
        <taxon>Eukaryota</taxon>
        <taxon>Fungi</taxon>
        <taxon>Dikarya</taxon>
        <taxon>Basidiomycota</taxon>
        <taxon>Agaricomycotina</taxon>
        <taxon>Tremellomycetes</taxon>
        <taxon>Tremellales</taxon>
        <taxon>Cryptococcaceae</taxon>
        <taxon>Kwoniella</taxon>
    </lineage>
</organism>
<keyword evidence="5 16" id="KW-0732">Signal</keyword>
<evidence type="ECO:0000256" key="7">
    <source>
        <dbReference type="ARBA" id="ARBA00023136"/>
    </source>
</evidence>
<evidence type="ECO:0000256" key="1">
    <source>
        <dbReference type="ARBA" id="ARBA00001941"/>
    </source>
</evidence>
<keyword evidence="11" id="KW-0449">Lipoprotein</keyword>
<sequence length="373" mass="39540">MLPLSTAFIVAFTLGSGVVSGHRGCGGAELRSLQSRGIVGRQVTDEASAAQSTDPSTECVAYSYQPVTDIKSSFPTIWQTATLVSGDTEASDLFASINATVNSKLPTISPKGINADKTTVPEPETWGLGFDDGPNCSHNAFYDFLRDAGQKATIYMTSFTNEEAFAELYYTRKAIKEVLGVTPTCWRPPYGDVDNRIRLIAQELNLTNYVWSDDSEDWRAGATGSNVTEADVTAYYQSVVSKVSNGTYSTSGPMVLTHELTNFTMSEFMSQYASIKAAFKYIVPLASAFNVTQPYVETNVTYPDFSTYTNQSSSSSSSASSSSSSGTSAAVSGSASAAAGTGSAAKSSASCRRTARGSAIVFGVSVVGWLLSQ</sequence>
<dbReference type="GeneID" id="87958460"/>
<evidence type="ECO:0000256" key="12">
    <source>
        <dbReference type="ARBA" id="ARBA00023316"/>
    </source>
</evidence>
<evidence type="ECO:0000256" key="8">
    <source>
        <dbReference type="ARBA" id="ARBA00023180"/>
    </source>
</evidence>
<reference evidence="18 19" key="1">
    <citation type="submission" date="2024-01" db="EMBL/GenBank/DDBJ databases">
        <title>Comparative genomics of Cryptococcus and Kwoniella reveals pathogenesis evolution and contrasting modes of karyotype evolution via chromosome fusion or intercentromeric recombination.</title>
        <authorList>
            <person name="Coelho M.A."/>
            <person name="David-Palma M."/>
            <person name="Shea T."/>
            <person name="Bowers K."/>
            <person name="McGinley-Smith S."/>
            <person name="Mohammad A.W."/>
            <person name="Gnirke A."/>
            <person name="Yurkov A.M."/>
            <person name="Nowrousian M."/>
            <person name="Sun S."/>
            <person name="Cuomo C.A."/>
            <person name="Heitman J."/>
        </authorList>
    </citation>
    <scope>NUCLEOTIDE SEQUENCE [LARGE SCALE GENOMIC DNA]</scope>
    <source>
        <strain evidence="18">CBS 11374</strain>
    </source>
</reference>
<evidence type="ECO:0000313" key="18">
    <source>
        <dbReference type="EMBL" id="WRT69346.1"/>
    </source>
</evidence>
<accession>A0ABZ1D683</accession>
<evidence type="ECO:0000259" key="17">
    <source>
        <dbReference type="PROSITE" id="PS51677"/>
    </source>
</evidence>
<evidence type="ECO:0000256" key="2">
    <source>
        <dbReference type="ARBA" id="ARBA00004609"/>
    </source>
</evidence>
<protein>
    <recommendedName>
        <fullName evidence="14">chitin deacetylase</fullName>
        <ecNumber evidence="14">3.5.1.41</ecNumber>
    </recommendedName>
</protein>
<evidence type="ECO:0000256" key="16">
    <source>
        <dbReference type="SAM" id="SignalP"/>
    </source>
</evidence>
<dbReference type="Pfam" id="PF01522">
    <property type="entry name" value="Polysacc_deac_1"/>
    <property type="match status" value="1"/>
</dbReference>
<keyword evidence="10" id="KW-0170">Cobalt</keyword>
<dbReference type="PROSITE" id="PS51677">
    <property type="entry name" value="NODB"/>
    <property type="match status" value="1"/>
</dbReference>
<gene>
    <name evidence="18" type="ORF">IL334_006330</name>
</gene>
<dbReference type="RefSeq" id="XP_062794085.1">
    <property type="nucleotide sequence ID" value="XM_062938034.1"/>
</dbReference>
<feature type="signal peptide" evidence="16">
    <location>
        <begin position="1"/>
        <end position="21"/>
    </location>
</feature>
<dbReference type="Proteomes" id="UP001329825">
    <property type="component" value="Chromosome 9"/>
</dbReference>
<keyword evidence="4" id="KW-0336">GPI-anchor</keyword>